<gene>
    <name evidence="2" type="ORF">G6Z34_10575</name>
</gene>
<sequence>MNNSKKITRFLSCTLVVLSIGQFSTPVFASQLDSNLLKQNNIQIEKVNNDSLIVKDSKSEEIVTVNEADGIRTITITNSLTGKNDYIVYNQNTNTVYSSIIGQTIDLNENQDLAPNAAATISPRSVSSYETKYISYAQIKSIVGSGASAAAVIGAILYFVPGAQGIGGAIGAISTIVGTINSNVSASNSHGIRLKIKVTKYYRTRLGHRQVYRINRSIISYGLY</sequence>
<comment type="caution">
    <text evidence="2">The sequence shown here is derived from an EMBL/GenBank/DDBJ whole genome shotgun (WGS) entry which is preliminary data.</text>
</comment>
<dbReference type="EMBL" id="JAALLZ010000003">
    <property type="protein sequence ID" value="NGU30552.1"/>
    <property type="molecule type" value="Genomic_DNA"/>
</dbReference>
<keyword evidence="1" id="KW-0732">Signal</keyword>
<protein>
    <submittedName>
        <fullName evidence="2">Uncharacterized protein</fullName>
    </submittedName>
</protein>
<evidence type="ECO:0000256" key="1">
    <source>
        <dbReference type="SAM" id="SignalP"/>
    </source>
</evidence>
<dbReference type="AlphaFoldDB" id="A0AAP6WP31"/>
<evidence type="ECO:0000313" key="3">
    <source>
        <dbReference type="Proteomes" id="UP000481454"/>
    </source>
</evidence>
<accession>A0AAP6WP31</accession>
<dbReference type="RefSeq" id="WP_003455246.1">
    <property type="nucleotide sequence ID" value="NZ_CATNWT010000001.1"/>
</dbReference>
<feature type="signal peptide" evidence="1">
    <location>
        <begin position="1"/>
        <end position="29"/>
    </location>
</feature>
<reference evidence="2 3" key="1">
    <citation type="submission" date="2020-02" db="EMBL/GenBank/DDBJ databases">
        <title>Genomic Insights into the Phylogeny and Genetic Plasticity of the Human and Animal Enteric Pathogen Clostridium perfringens.</title>
        <authorList>
            <person name="Feng Y."/>
            <person name="Hu Y."/>
        </authorList>
    </citation>
    <scope>NUCLEOTIDE SEQUENCE [LARGE SCALE GENOMIC DNA]</scope>
    <source>
        <strain evidence="2 3">CP-40</strain>
    </source>
</reference>
<name>A0AAP6WP31_CLOPF</name>
<organism evidence="2 3">
    <name type="scientific">Clostridium perfringens</name>
    <dbReference type="NCBI Taxonomy" id="1502"/>
    <lineage>
        <taxon>Bacteria</taxon>
        <taxon>Bacillati</taxon>
        <taxon>Bacillota</taxon>
        <taxon>Clostridia</taxon>
        <taxon>Eubacteriales</taxon>
        <taxon>Clostridiaceae</taxon>
        <taxon>Clostridium</taxon>
    </lineage>
</organism>
<proteinExistence type="predicted"/>
<feature type="chain" id="PRO_5042877861" evidence="1">
    <location>
        <begin position="30"/>
        <end position="224"/>
    </location>
</feature>
<evidence type="ECO:0000313" key="2">
    <source>
        <dbReference type="EMBL" id="NGU30552.1"/>
    </source>
</evidence>
<dbReference type="Proteomes" id="UP000481454">
    <property type="component" value="Unassembled WGS sequence"/>
</dbReference>